<dbReference type="Gene3D" id="3.40.50.720">
    <property type="entry name" value="NAD(P)-binding Rossmann-like Domain"/>
    <property type="match status" value="1"/>
</dbReference>
<accession>A0ABU2CA56</accession>
<name>A0ABU2CA56_9BURK</name>
<evidence type="ECO:0000256" key="1">
    <source>
        <dbReference type="ARBA" id="ARBA00023002"/>
    </source>
</evidence>
<dbReference type="PANTHER" id="PTHR43157">
    <property type="entry name" value="PHOSPHATIDYLINOSITOL-GLYCAN BIOSYNTHESIS CLASS F PROTEIN-RELATED"/>
    <property type="match status" value="1"/>
</dbReference>
<proteinExistence type="inferred from homology"/>
<keyword evidence="1" id="KW-0560">Oxidoreductase</keyword>
<dbReference type="Proteomes" id="UP001180487">
    <property type="component" value="Unassembled WGS sequence"/>
</dbReference>
<evidence type="ECO:0000313" key="3">
    <source>
        <dbReference type="EMBL" id="MDR7378181.1"/>
    </source>
</evidence>
<evidence type="ECO:0000256" key="2">
    <source>
        <dbReference type="RuleBase" id="RU000363"/>
    </source>
</evidence>
<organism evidence="3 4">
    <name type="scientific">Rhodoferax ferrireducens</name>
    <dbReference type="NCBI Taxonomy" id="192843"/>
    <lineage>
        <taxon>Bacteria</taxon>
        <taxon>Pseudomonadati</taxon>
        <taxon>Pseudomonadota</taxon>
        <taxon>Betaproteobacteria</taxon>
        <taxon>Burkholderiales</taxon>
        <taxon>Comamonadaceae</taxon>
        <taxon>Rhodoferax</taxon>
    </lineage>
</organism>
<dbReference type="RefSeq" id="WP_310374100.1">
    <property type="nucleotide sequence ID" value="NZ_JAVDXT010000002.1"/>
</dbReference>
<comment type="caution">
    <text evidence="3">The sequence shown here is derived from an EMBL/GenBank/DDBJ whole genome shotgun (WGS) entry which is preliminary data.</text>
</comment>
<reference evidence="3 4" key="1">
    <citation type="submission" date="2023-07" db="EMBL/GenBank/DDBJ databases">
        <title>Sorghum-associated microbial communities from plants grown in Nebraska, USA.</title>
        <authorList>
            <person name="Schachtman D."/>
        </authorList>
    </citation>
    <scope>NUCLEOTIDE SEQUENCE [LARGE SCALE GENOMIC DNA]</scope>
    <source>
        <strain evidence="3 4">BE313</strain>
    </source>
</reference>
<evidence type="ECO:0000313" key="4">
    <source>
        <dbReference type="Proteomes" id="UP001180487"/>
    </source>
</evidence>
<dbReference type="InterPro" id="IPR020904">
    <property type="entry name" value="Sc_DH/Rdtase_CS"/>
</dbReference>
<dbReference type="EMBL" id="JAVDXT010000002">
    <property type="protein sequence ID" value="MDR7378181.1"/>
    <property type="molecule type" value="Genomic_DNA"/>
</dbReference>
<dbReference type="InterPro" id="IPR002347">
    <property type="entry name" value="SDR_fam"/>
</dbReference>
<dbReference type="NCBIfam" id="NF004513">
    <property type="entry name" value="PRK05854.1"/>
    <property type="match status" value="1"/>
</dbReference>
<dbReference type="PROSITE" id="PS00061">
    <property type="entry name" value="ADH_SHORT"/>
    <property type="match status" value="1"/>
</dbReference>
<dbReference type="NCBIfam" id="NF004846">
    <property type="entry name" value="PRK06197.1"/>
    <property type="match status" value="1"/>
</dbReference>
<dbReference type="PANTHER" id="PTHR43157:SF31">
    <property type="entry name" value="PHOSPHATIDYLINOSITOL-GLYCAN BIOSYNTHESIS CLASS F PROTEIN"/>
    <property type="match status" value="1"/>
</dbReference>
<dbReference type="PRINTS" id="PR00081">
    <property type="entry name" value="GDHRDH"/>
</dbReference>
<comment type="similarity">
    <text evidence="2">Belongs to the short-chain dehydrogenases/reductases (SDR) family.</text>
</comment>
<sequence length="307" mass="32502">MDWTVKDIPPQTGKRVVVTGVGGLGFETALALAGAGADVVLAGRDAKKGQDAVIHILRIHPHAQLRFGQLDLASLASVYAFADRLLAEAQPIDILVNNAGVMAPPRRHSTADGFELQLGTNYLGHFALTARLLPLLCRSPAARVVNLSSLAHRGAAIRFDDLQWERGYRPWVAYGQSKLAMLMFSLELQRRSAAEGWGLSSYAAHPGYARTDLIANGPGLGGLLTALNRCLQPLVSHSAAQGALPTLLAAVGPQAQSGAYYGPRGFYELKGPPAPALVAAQAQDAAAAARLWAVSEDLTGAHWLPTR</sequence>
<dbReference type="InterPro" id="IPR036291">
    <property type="entry name" value="NAD(P)-bd_dom_sf"/>
</dbReference>
<dbReference type="PRINTS" id="PR00080">
    <property type="entry name" value="SDRFAMILY"/>
</dbReference>
<protein>
    <submittedName>
        <fullName evidence="3">NAD(P)-dependent dehydrogenase (Short-subunit alcohol dehydrogenase family)</fullName>
    </submittedName>
</protein>
<dbReference type="SUPFAM" id="SSF51735">
    <property type="entry name" value="NAD(P)-binding Rossmann-fold domains"/>
    <property type="match status" value="1"/>
</dbReference>
<keyword evidence="4" id="KW-1185">Reference proteome</keyword>
<gene>
    <name evidence="3" type="ORF">J2X19_002860</name>
</gene>
<dbReference type="Pfam" id="PF00106">
    <property type="entry name" value="adh_short"/>
    <property type="match status" value="1"/>
</dbReference>